<dbReference type="PROSITE" id="PS00687">
    <property type="entry name" value="ALDEHYDE_DEHYDR_GLU"/>
    <property type="match status" value="1"/>
</dbReference>
<organism evidence="7 8">
    <name type="scientific">Roseinatronobacter alkalisoli</name>
    <dbReference type="NCBI Taxonomy" id="3028235"/>
    <lineage>
        <taxon>Bacteria</taxon>
        <taxon>Pseudomonadati</taxon>
        <taxon>Pseudomonadota</taxon>
        <taxon>Alphaproteobacteria</taxon>
        <taxon>Rhodobacterales</taxon>
        <taxon>Paracoccaceae</taxon>
        <taxon>Roseinatronobacter</taxon>
    </lineage>
</organism>
<sequence>MDGTTHSFIAADSWSGMIFSGGWRLANGGVADVTAPGDGSTVATVGNGSAQDVTKAAAKAREAQPAWEATPAHERARILNAAADQLQANGDELIPWIIRETGSIHPKAAIEVEHSAGFLRAAAAAALEPAGRIIPSQDGRHEELLRVAHGVVGVISPFNFPLILSVRAIAAALATGNAVVHKPDPRTPISGGIIIARIFEEAGLPANLLHIIPGGGDVGAALCENPDIAMVSFTGSPEVGSKVGEACGRNLKKVQLELGGKNALIILDDADFTAAAANAAWGTWLHQGQICMATGLILAPAAMADKLAEELAAKAARLPVGNPASDQCALGPLISDHESVRIKGIVDDAVAKGANLLAGGTPQGRMFPATVLSGVKPGMRAFEEEIFGPVAVIVAYDSDDHAVELANMSDYGLAAGIIAKDLGRARAIGNRLRVGHLHINDQTVMASPFAPFGGRGRSGNGSRISGPAIWEEFTQWVWVTTRPDAVVYPF</sequence>
<feature type="domain" description="Aldehyde dehydrogenase" evidence="6">
    <location>
        <begin position="26"/>
        <end position="479"/>
    </location>
</feature>
<dbReference type="Gene3D" id="3.40.309.10">
    <property type="entry name" value="Aldehyde Dehydrogenase, Chain A, domain 2"/>
    <property type="match status" value="1"/>
</dbReference>
<evidence type="ECO:0000313" key="8">
    <source>
        <dbReference type="Proteomes" id="UP001431784"/>
    </source>
</evidence>
<dbReference type="Pfam" id="PF00171">
    <property type="entry name" value="Aldedh"/>
    <property type="match status" value="1"/>
</dbReference>
<evidence type="ECO:0000256" key="5">
    <source>
        <dbReference type="RuleBase" id="RU003345"/>
    </source>
</evidence>
<evidence type="ECO:0000256" key="1">
    <source>
        <dbReference type="ARBA" id="ARBA00009986"/>
    </source>
</evidence>
<accession>A0ABT5TAJ3</accession>
<dbReference type="InterPro" id="IPR015590">
    <property type="entry name" value="Aldehyde_DH_dom"/>
</dbReference>
<evidence type="ECO:0000256" key="4">
    <source>
        <dbReference type="PROSITE-ProRule" id="PRU10007"/>
    </source>
</evidence>
<dbReference type="RefSeq" id="WP_274351643.1">
    <property type="nucleotide sequence ID" value="NZ_JAQZSM010000005.1"/>
</dbReference>
<dbReference type="InterPro" id="IPR029510">
    <property type="entry name" value="Ald_DH_CS_GLU"/>
</dbReference>
<protein>
    <submittedName>
        <fullName evidence="7">Aldehyde dehydrogenase family protein</fullName>
    </submittedName>
</protein>
<evidence type="ECO:0000313" key="7">
    <source>
        <dbReference type="EMBL" id="MDD7970953.1"/>
    </source>
</evidence>
<feature type="active site" evidence="4">
    <location>
        <position position="257"/>
    </location>
</feature>
<dbReference type="PANTHER" id="PTHR42986:SF1">
    <property type="entry name" value="BENZALDEHYDE DEHYDROGENASE YFMT"/>
    <property type="match status" value="1"/>
</dbReference>
<evidence type="ECO:0000259" key="6">
    <source>
        <dbReference type="Pfam" id="PF00171"/>
    </source>
</evidence>
<keyword evidence="2 5" id="KW-0560">Oxidoreductase</keyword>
<dbReference type="EMBL" id="JAQZSM010000005">
    <property type="protein sequence ID" value="MDD7970953.1"/>
    <property type="molecule type" value="Genomic_DNA"/>
</dbReference>
<dbReference type="InterPro" id="IPR016162">
    <property type="entry name" value="Ald_DH_N"/>
</dbReference>
<evidence type="ECO:0000256" key="2">
    <source>
        <dbReference type="ARBA" id="ARBA00023002"/>
    </source>
</evidence>
<dbReference type="Proteomes" id="UP001431784">
    <property type="component" value="Unassembled WGS sequence"/>
</dbReference>
<keyword evidence="8" id="KW-1185">Reference proteome</keyword>
<dbReference type="PANTHER" id="PTHR42986">
    <property type="entry name" value="BENZALDEHYDE DEHYDROGENASE YFMT"/>
    <property type="match status" value="1"/>
</dbReference>
<name>A0ABT5TAJ3_9RHOB</name>
<gene>
    <name evidence="7" type="ORF">PUT78_07570</name>
</gene>
<dbReference type="InterPro" id="IPR016163">
    <property type="entry name" value="Ald_DH_C"/>
</dbReference>
<comment type="similarity">
    <text evidence="1 5">Belongs to the aldehyde dehydrogenase family.</text>
</comment>
<proteinExistence type="inferred from homology"/>
<evidence type="ECO:0000256" key="3">
    <source>
        <dbReference type="ARBA" id="ARBA00023027"/>
    </source>
</evidence>
<keyword evidence="3" id="KW-0520">NAD</keyword>
<dbReference type="SUPFAM" id="SSF53720">
    <property type="entry name" value="ALDH-like"/>
    <property type="match status" value="1"/>
</dbReference>
<reference evidence="7" key="1">
    <citation type="submission" date="2023-02" db="EMBL/GenBank/DDBJ databases">
        <title>Description of Roseinatronobacter alkalisoli sp. nov., an alkaliphilic bacerium isolated from soda soil.</title>
        <authorList>
            <person name="Wei W."/>
        </authorList>
    </citation>
    <scope>NUCLEOTIDE SEQUENCE</scope>
    <source>
        <strain evidence="7">HJB301</strain>
    </source>
</reference>
<comment type="caution">
    <text evidence="7">The sequence shown here is derived from an EMBL/GenBank/DDBJ whole genome shotgun (WGS) entry which is preliminary data.</text>
</comment>
<dbReference type="Gene3D" id="3.40.605.10">
    <property type="entry name" value="Aldehyde Dehydrogenase, Chain A, domain 1"/>
    <property type="match status" value="1"/>
</dbReference>
<dbReference type="InterPro" id="IPR016161">
    <property type="entry name" value="Ald_DH/histidinol_DH"/>
</dbReference>